<organism evidence="2 3">
    <name type="scientific">Belliella alkalica</name>
    <dbReference type="NCBI Taxonomy" id="1730871"/>
    <lineage>
        <taxon>Bacteria</taxon>
        <taxon>Pseudomonadati</taxon>
        <taxon>Bacteroidota</taxon>
        <taxon>Cytophagia</taxon>
        <taxon>Cytophagales</taxon>
        <taxon>Cyclobacteriaceae</taxon>
        <taxon>Belliella</taxon>
    </lineage>
</organism>
<reference evidence="2" key="1">
    <citation type="submission" date="2022-03" db="EMBL/GenBank/DDBJ databases">
        <title>De novo assembled genomes of Belliella spp. (Cyclobacteriaceae) strains.</title>
        <authorList>
            <person name="Szabo A."/>
            <person name="Korponai K."/>
            <person name="Felfoldi T."/>
        </authorList>
    </citation>
    <scope>NUCLEOTIDE SEQUENCE</scope>
    <source>
        <strain evidence="2">DSM 111903</strain>
    </source>
</reference>
<sequence length="234" mass="27418">MKKHRSKVRFVISKALCLMLMGMMVCSEPKEAEAVAIPVAEIIKQGVTRVIVAVDLRIQRLQNESIWLQNAQKTIENALSKLRLSEISDWTSRQKELYQDYYQGLWKVKSMISQYQRLKDIALIQKSLIEEYQKTWSLLQRSGNFSPAELQRKQNIYAGILSHSIKHLDQFAFLMRDQLTNMGDAARLDAIHDLGMQIQTNYDELRRYNRHNMLISQYRNNLKNENNTLKSIQQ</sequence>
<keyword evidence="3" id="KW-1185">Reference proteome</keyword>
<feature type="chain" id="PRO_5046702073" evidence="1">
    <location>
        <begin position="28"/>
        <end position="234"/>
    </location>
</feature>
<dbReference type="RefSeq" id="WP_241414169.1">
    <property type="nucleotide sequence ID" value="NZ_JAKZGO010000019.1"/>
</dbReference>
<comment type="caution">
    <text evidence="2">The sequence shown here is derived from an EMBL/GenBank/DDBJ whole genome shotgun (WGS) entry which is preliminary data.</text>
</comment>
<feature type="signal peptide" evidence="1">
    <location>
        <begin position="1"/>
        <end position="27"/>
    </location>
</feature>
<keyword evidence="1" id="KW-0732">Signal</keyword>
<dbReference type="EMBL" id="JAKZGO010000019">
    <property type="protein sequence ID" value="MCH7415278.1"/>
    <property type="molecule type" value="Genomic_DNA"/>
</dbReference>
<evidence type="ECO:0000313" key="3">
    <source>
        <dbReference type="Proteomes" id="UP001165430"/>
    </source>
</evidence>
<dbReference type="Proteomes" id="UP001165430">
    <property type="component" value="Unassembled WGS sequence"/>
</dbReference>
<gene>
    <name evidence="2" type="ORF">MM213_17390</name>
</gene>
<evidence type="ECO:0000256" key="1">
    <source>
        <dbReference type="SAM" id="SignalP"/>
    </source>
</evidence>
<accession>A0ABS9VFQ5</accession>
<name>A0ABS9VFQ5_9BACT</name>
<proteinExistence type="predicted"/>
<evidence type="ECO:0000313" key="2">
    <source>
        <dbReference type="EMBL" id="MCH7415278.1"/>
    </source>
</evidence>
<protein>
    <submittedName>
        <fullName evidence="2">Conjugal transfer protein TraI</fullName>
    </submittedName>
</protein>